<feature type="non-terminal residue" evidence="1">
    <location>
        <position position="159"/>
    </location>
</feature>
<evidence type="ECO:0000313" key="1">
    <source>
        <dbReference type="EMBL" id="KAL0488641.1"/>
    </source>
</evidence>
<protein>
    <submittedName>
        <fullName evidence="1">Uncharacterized protein</fullName>
    </submittedName>
</protein>
<comment type="caution">
    <text evidence="1">The sequence shown here is derived from an EMBL/GenBank/DDBJ whole genome shotgun (WGS) entry which is preliminary data.</text>
</comment>
<reference evidence="1 2" key="1">
    <citation type="submission" date="2024-03" db="EMBL/GenBank/DDBJ databases">
        <title>The Acrasis kona genome and developmental transcriptomes reveal deep origins of eukaryotic multicellular pathways.</title>
        <authorList>
            <person name="Sheikh S."/>
            <person name="Fu C.-J."/>
            <person name="Brown M.W."/>
            <person name="Baldauf S.L."/>
        </authorList>
    </citation>
    <scope>NUCLEOTIDE SEQUENCE [LARGE SCALE GENOMIC DNA]</scope>
    <source>
        <strain evidence="1 2">ATCC MYA-3509</strain>
    </source>
</reference>
<name>A0AAW2ZHK7_9EUKA</name>
<proteinExistence type="predicted"/>
<gene>
    <name evidence="1" type="ORF">AKO1_010543</name>
</gene>
<sequence>MEHVHPYVGYFRENDNGNSCTESETRRTTCLNDKIIKLLQMPESFQQSIKSEDVLNRQSNLLDWENLSVLIDQSDDWKSAKTIQQLCDIVEPLIDAKELFMRHKQMLENTKQPVELIEHLLYKNNDEYLFFSIISTTIDRLAASVFLTVSTENNSDNIV</sequence>
<organism evidence="1 2">
    <name type="scientific">Acrasis kona</name>
    <dbReference type="NCBI Taxonomy" id="1008807"/>
    <lineage>
        <taxon>Eukaryota</taxon>
        <taxon>Discoba</taxon>
        <taxon>Heterolobosea</taxon>
        <taxon>Tetramitia</taxon>
        <taxon>Eutetramitia</taxon>
        <taxon>Acrasidae</taxon>
        <taxon>Acrasis</taxon>
    </lineage>
</organism>
<dbReference type="AlphaFoldDB" id="A0AAW2ZHK7"/>
<accession>A0AAW2ZHK7</accession>
<dbReference type="Proteomes" id="UP001431209">
    <property type="component" value="Unassembled WGS sequence"/>
</dbReference>
<dbReference type="EMBL" id="JAOPGA020001456">
    <property type="protein sequence ID" value="KAL0488641.1"/>
    <property type="molecule type" value="Genomic_DNA"/>
</dbReference>
<keyword evidence="2" id="KW-1185">Reference proteome</keyword>
<evidence type="ECO:0000313" key="2">
    <source>
        <dbReference type="Proteomes" id="UP001431209"/>
    </source>
</evidence>